<evidence type="ECO:0008006" key="8">
    <source>
        <dbReference type="Google" id="ProtNLM"/>
    </source>
</evidence>
<gene>
    <name evidence="6" type="ORF">COLO4_19161</name>
</gene>
<name>A0A1R3J6F9_9ROSI</name>
<organism evidence="6 7">
    <name type="scientific">Corchorus olitorius</name>
    <dbReference type="NCBI Taxonomy" id="93759"/>
    <lineage>
        <taxon>Eukaryota</taxon>
        <taxon>Viridiplantae</taxon>
        <taxon>Streptophyta</taxon>
        <taxon>Embryophyta</taxon>
        <taxon>Tracheophyta</taxon>
        <taxon>Spermatophyta</taxon>
        <taxon>Magnoliopsida</taxon>
        <taxon>eudicotyledons</taxon>
        <taxon>Gunneridae</taxon>
        <taxon>Pentapetalae</taxon>
        <taxon>rosids</taxon>
        <taxon>malvids</taxon>
        <taxon>Malvales</taxon>
        <taxon>Malvaceae</taxon>
        <taxon>Grewioideae</taxon>
        <taxon>Apeibeae</taxon>
        <taxon>Corchorus</taxon>
    </lineage>
</organism>
<dbReference type="GO" id="GO:0003677">
    <property type="term" value="F:DNA binding"/>
    <property type="evidence" value="ECO:0007669"/>
    <property type="project" value="UniProtKB-KW"/>
</dbReference>
<dbReference type="AlphaFoldDB" id="A0A1R3J6F9"/>
<evidence type="ECO:0000256" key="1">
    <source>
        <dbReference type="ARBA" id="ARBA00004123"/>
    </source>
</evidence>
<proteinExistence type="predicted"/>
<dbReference type="Proteomes" id="UP000187203">
    <property type="component" value="Unassembled WGS sequence"/>
</dbReference>
<evidence type="ECO:0000256" key="4">
    <source>
        <dbReference type="ARBA" id="ARBA00023163"/>
    </source>
</evidence>
<protein>
    <recommendedName>
        <fullName evidence="8">TF-B3 domain-containing protein</fullName>
    </recommendedName>
</protein>
<accession>A0A1R3J6F9</accession>
<evidence type="ECO:0000256" key="3">
    <source>
        <dbReference type="ARBA" id="ARBA00023125"/>
    </source>
</evidence>
<dbReference type="SUPFAM" id="SSF101936">
    <property type="entry name" value="DNA-binding pseudobarrel domain"/>
    <property type="match status" value="1"/>
</dbReference>
<dbReference type="InterPro" id="IPR015300">
    <property type="entry name" value="DNA-bd_pseudobarrel_sf"/>
</dbReference>
<keyword evidence="4" id="KW-0804">Transcription</keyword>
<keyword evidence="7" id="KW-1185">Reference proteome</keyword>
<evidence type="ECO:0000256" key="2">
    <source>
        <dbReference type="ARBA" id="ARBA00023015"/>
    </source>
</evidence>
<dbReference type="GO" id="GO:0005634">
    <property type="term" value="C:nucleus"/>
    <property type="evidence" value="ECO:0007669"/>
    <property type="project" value="UniProtKB-SubCell"/>
</dbReference>
<sequence length="76" mass="8908">MNANMPLNTSLIDVLQSTTQATLHMKDGRIEICDGWTMFYEGHGLRRRDMLYFTMFEATLHMKDGRIEICDGWTMF</sequence>
<keyword evidence="2" id="KW-0805">Transcription regulation</keyword>
<keyword evidence="3" id="KW-0238">DNA-binding</keyword>
<evidence type="ECO:0000313" key="7">
    <source>
        <dbReference type="Proteomes" id="UP000187203"/>
    </source>
</evidence>
<evidence type="ECO:0000313" key="6">
    <source>
        <dbReference type="EMBL" id="OMO90439.1"/>
    </source>
</evidence>
<comment type="subcellular location">
    <subcellularLocation>
        <location evidence="1">Nucleus</location>
    </subcellularLocation>
</comment>
<keyword evidence="5" id="KW-0539">Nucleus</keyword>
<dbReference type="EMBL" id="AWUE01016552">
    <property type="protein sequence ID" value="OMO90439.1"/>
    <property type="molecule type" value="Genomic_DNA"/>
</dbReference>
<evidence type="ECO:0000256" key="5">
    <source>
        <dbReference type="ARBA" id="ARBA00023242"/>
    </source>
</evidence>
<comment type="caution">
    <text evidence="6">The sequence shown here is derived from an EMBL/GenBank/DDBJ whole genome shotgun (WGS) entry which is preliminary data.</text>
</comment>
<reference evidence="7" key="1">
    <citation type="submission" date="2013-09" db="EMBL/GenBank/DDBJ databases">
        <title>Corchorus olitorius genome sequencing.</title>
        <authorList>
            <person name="Alam M."/>
            <person name="Haque M.S."/>
            <person name="Islam M.S."/>
            <person name="Emdad E.M."/>
            <person name="Islam M.M."/>
            <person name="Ahmed B."/>
            <person name="Halim A."/>
            <person name="Hossen Q.M.M."/>
            <person name="Hossain M.Z."/>
            <person name="Ahmed R."/>
            <person name="Khan M.M."/>
            <person name="Islam R."/>
            <person name="Rashid M.M."/>
            <person name="Khan S.A."/>
            <person name="Rahman M.S."/>
            <person name="Alam M."/>
            <person name="Yahiya A.S."/>
            <person name="Khan M.S."/>
            <person name="Azam M.S."/>
            <person name="Haque T."/>
            <person name="Lashkar M.Z.H."/>
            <person name="Akhand A.I."/>
            <person name="Morshed G."/>
            <person name="Roy S."/>
            <person name="Uddin K.S."/>
            <person name="Rabeya T."/>
            <person name="Hossain A.S."/>
            <person name="Chowdhury A."/>
            <person name="Snigdha A.R."/>
            <person name="Mortoza M.S."/>
            <person name="Matin S.A."/>
            <person name="Hoque S.M.E."/>
            <person name="Islam M.K."/>
            <person name="Roy D.K."/>
            <person name="Haider R."/>
            <person name="Moosa M.M."/>
            <person name="Elias S.M."/>
            <person name="Hasan A.M."/>
            <person name="Jahan S."/>
            <person name="Shafiuddin M."/>
            <person name="Mahmood N."/>
            <person name="Shommy N.S."/>
        </authorList>
    </citation>
    <scope>NUCLEOTIDE SEQUENCE [LARGE SCALE GENOMIC DNA]</scope>
    <source>
        <strain evidence="7">cv. O-4</strain>
    </source>
</reference>